<keyword evidence="2" id="KW-1185">Reference proteome</keyword>
<accession>A0ACB8G975</accession>
<dbReference type="EMBL" id="CM037614">
    <property type="protein sequence ID" value="KAH8016233.1"/>
    <property type="molecule type" value="Genomic_DNA"/>
</dbReference>
<comment type="caution">
    <text evidence="1">The sequence shown here is derived from an EMBL/GenBank/DDBJ whole genome shotgun (WGS) entry which is preliminary data.</text>
</comment>
<sequence length="161" mass="17752">MGGAVSLPCTARSGQGTPSRLEWRFQGSGTTDFVYYGDKLTDRYKDRAKFYPNELYLESVTRKDMGAYTCQVVGNNGLTENTVRLIVQVPPSKPLAQVPSSVTIGNRAVLTCVETDGSPPPTFKWFKNDMVMPEDPKTNTLFKNSSYTLDPKSGVLVRSQA</sequence>
<evidence type="ECO:0000313" key="1">
    <source>
        <dbReference type="EMBL" id="KAH8016233.1"/>
    </source>
</evidence>
<name>A0ACB8G975_9SAUR</name>
<proteinExistence type="predicted"/>
<organism evidence="1 2">
    <name type="scientific">Sphaerodactylus townsendi</name>
    <dbReference type="NCBI Taxonomy" id="933632"/>
    <lineage>
        <taxon>Eukaryota</taxon>
        <taxon>Metazoa</taxon>
        <taxon>Chordata</taxon>
        <taxon>Craniata</taxon>
        <taxon>Vertebrata</taxon>
        <taxon>Euteleostomi</taxon>
        <taxon>Lepidosauria</taxon>
        <taxon>Squamata</taxon>
        <taxon>Bifurcata</taxon>
        <taxon>Gekkota</taxon>
        <taxon>Sphaerodactylidae</taxon>
        <taxon>Sphaerodactylus</taxon>
    </lineage>
</organism>
<evidence type="ECO:0000313" key="2">
    <source>
        <dbReference type="Proteomes" id="UP000827872"/>
    </source>
</evidence>
<reference evidence="1" key="1">
    <citation type="submission" date="2021-08" db="EMBL/GenBank/DDBJ databases">
        <title>The first chromosome-level gecko genome reveals the dynamic sex chromosomes of Neotropical dwarf geckos (Sphaerodactylidae: Sphaerodactylus).</title>
        <authorList>
            <person name="Pinto B.J."/>
            <person name="Keating S.E."/>
            <person name="Gamble T."/>
        </authorList>
    </citation>
    <scope>NUCLEOTIDE SEQUENCE</scope>
    <source>
        <strain evidence="1">TG3544</strain>
    </source>
</reference>
<dbReference type="Proteomes" id="UP000827872">
    <property type="component" value="Linkage Group LG01"/>
</dbReference>
<protein>
    <submittedName>
        <fullName evidence="1">Uncharacterized protein</fullName>
    </submittedName>
</protein>
<gene>
    <name evidence="1" type="ORF">K3G42_014761</name>
</gene>